<gene>
    <name evidence="1" type="ORF">AAL_06172</name>
</gene>
<comment type="caution">
    <text evidence="1">The sequence shown here is derived from an EMBL/GenBank/DDBJ whole genome shotgun (WGS) entry which is preliminary data.</text>
</comment>
<accession>A0A167ZE99</accession>
<dbReference type="AlphaFoldDB" id="A0A167ZE99"/>
<reference evidence="1 2" key="1">
    <citation type="journal article" date="2016" name="Genome Biol. Evol.">
        <title>Divergent and convergent evolution of fungal pathogenicity.</title>
        <authorList>
            <person name="Shang Y."/>
            <person name="Xiao G."/>
            <person name="Zheng P."/>
            <person name="Cen K."/>
            <person name="Zhan S."/>
            <person name="Wang C."/>
        </authorList>
    </citation>
    <scope>NUCLEOTIDE SEQUENCE [LARGE SCALE GENOMIC DNA]</scope>
    <source>
        <strain evidence="1 2">RCEF 2490</strain>
    </source>
</reference>
<organism evidence="1 2">
    <name type="scientific">Moelleriella libera RCEF 2490</name>
    <dbReference type="NCBI Taxonomy" id="1081109"/>
    <lineage>
        <taxon>Eukaryota</taxon>
        <taxon>Fungi</taxon>
        <taxon>Dikarya</taxon>
        <taxon>Ascomycota</taxon>
        <taxon>Pezizomycotina</taxon>
        <taxon>Sordariomycetes</taxon>
        <taxon>Hypocreomycetidae</taxon>
        <taxon>Hypocreales</taxon>
        <taxon>Clavicipitaceae</taxon>
        <taxon>Moelleriella</taxon>
    </lineage>
</organism>
<proteinExistence type="predicted"/>
<protein>
    <submittedName>
        <fullName evidence="1">Uncharacterized protein</fullName>
    </submittedName>
</protein>
<sequence length="194" mass="21928">MPVTRRKHTSCPPPELIDIVMDVGQPVNALVDVEKTYHVPPTMADNTDNLVRISMLLYQEFRHARNKAELYATAKQTGKMNAKAKEWRSNLFGDGGQVDDYGSDEDESEDKGDLPSYYAKAGFNDLPFVDWKTSYKAHLTHLAKAILMPYLGTKSIPDDVREANTDGNEETLRRIAIDKVIQTWAQLSLEDQLQ</sequence>
<name>A0A167ZE99_9HYPO</name>
<evidence type="ECO:0000313" key="2">
    <source>
        <dbReference type="Proteomes" id="UP000078544"/>
    </source>
</evidence>
<dbReference type="EMBL" id="AZGY01000015">
    <property type="protein sequence ID" value="KZZ92546.1"/>
    <property type="molecule type" value="Genomic_DNA"/>
</dbReference>
<keyword evidence="2" id="KW-1185">Reference proteome</keyword>
<evidence type="ECO:0000313" key="1">
    <source>
        <dbReference type="EMBL" id="KZZ92546.1"/>
    </source>
</evidence>
<dbReference type="Proteomes" id="UP000078544">
    <property type="component" value="Unassembled WGS sequence"/>
</dbReference>